<dbReference type="KEGG" id="alus:STSP2_03502"/>
<sequence>MQIYSYSFGRMVVDGKEYHDDLVILPGKIVSGWWRIEGHVLNCEDLEEILEGDIDELVVGQGESCSMKINGGCRRMIEGRGIKLITANTKRAAEMFNDKVRHHVKVAGAFHLTC</sequence>
<name>A0A1U9NS03_9BACT</name>
<dbReference type="PANTHER" id="PTHR15811">
    <property type="entry name" value="MTH938 DOMAIN-CONTAINING PROTEIN"/>
    <property type="match status" value="1"/>
</dbReference>
<dbReference type="STRING" id="1936003.STSP2_03502"/>
<dbReference type="GO" id="GO:0005737">
    <property type="term" value="C:cytoplasm"/>
    <property type="evidence" value="ECO:0007669"/>
    <property type="project" value="TreeGrafter"/>
</dbReference>
<evidence type="ECO:0000313" key="1">
    <source>
        <dbReference type="EMBL" id="AQT70296.1"/>
    </source>
</evidence>
<dbReference type="RefSeq" id="WP_146663895.1">
    <property type="nucleotide sequence ID" value="NZ_CP019791.1"/>
</dbReference>
<organism evidence="1 2">
    <name type="scientific">Anaerohalosphaera lusitana</name>
    <dbReference type="NCBI Taxonomy" id="1936003"/>
    <lineage>
        <taxon>Bacteria</taxon>
        <taxon>Pseudomonadati</taxon>
        <taxon>Planctomycetota</taxon>
        <taxon>Phycisphaerae</taxon>
        <taxon>Sedimentisphaerales</taxon>
        <taxon>Anaerohalosphaeraceae</taxon>
        <taxon>Anaerohalosphaera</taxon>
    </lineage>
</organism>
<proteinExistence type="predicted"/>
<dbReference type="Gene3D" id="3.40.1230.10">
    <property type="entry name" value="MTH938-like"/>
    <property type="match status" value="1"/>
</dbReference>
<accession>A0A1U9NS03</accession>
<dbReference type="OrthoDB" id="1724272at2"/>
<dbReference type="Pfam" id="PF04430">
    <property type="entry name" value="DUF498"/>
    <property type="match status" value="1"/>
</dbReference>
<dbReference type="PANTHER" id="PTHR15811:SF5">
    <property type="entry name" value="MTH938 DOMAIN-CONTAINING PROTEIN"/>
    <property type="match status" value="1"/>
</dbReference>
<dbReference type="AlphaFoldDB" id="A0A1U9NS03"/>
<dbReference type="SUPFAM" id="SSF64076">
    <property type="entry name" value="MTH938-like"/>
    <property type="match status" value="1"/>
</dbReference>
<evidence type="ECO:0000313" key="2">
    <source>
        <dbReference type="Proteomes" id="UP000189674"/>
    </source>
</evidence>
<gene>
    <name evidence="1" type="ORF">STSP2_03502</name>
</gene>
<dbReference type="Proteomes" id="UP000189674">
    <property type="component" value="Chromosome"/>
</dbReference>
<dbReference type="InterPro" id="IPR007523">
    <property type="entry name" value="NDUFAF3/AAMDC"/>
</dbReference>
<dbReference type="EMBL" id="CP019791">
    <property type="protein sequence ID" value="AQT70296.1"/>
    <property type="molecule type" value="Genomic_DNA"/>
</dbReference>
<keyword evidence="2" id="KW-1185">Reference proteome</keyword>
<dbReference type="InterPro" id="IPR036748">
    <property type="entry name" value="MTH938-like_sf"/>
</dbReference>
<protein>
    <submittedName>
        <fullName evidence="1">Uncharacterized protein</fullName>
    </submittedName>
</protein>
<reference evidence="2" key="1">
    <citation type="submission" date="2017-02" db="EMBL/GenBank/DDBJ databases">
        <title>Comparative genomics and description of representatives of a novel lineage of planctomycetes thriving in anoxic sediments.</title>
        <authorList>
            <person name="Spring S."/>
            <person name="Bunk B."/>
            <person name="Sproer C."/>
        </authorList>
    </citation>
    <scope>NUCLEOTIDE SEQUENCE [LARGE SCALE GENOMIC DNA]</scope>
    <source>
        <strain evidence="2">ST-NAGAB-D1</strain>
    </source>
</reference>